<organism evidence="1 2">
    <name type="scientific">Clostridium chromiireducens</name>
    <dbReference type="NCBI Taxonomy" id="225345"/>
    <lineage>
        <taxon>Bacteria</taxon>
        <taxon>Bacillati</taxon>
        <taxon>Bacillota</taxon>
        <taxon>Clostridia</taxon>
        <taxon>Eubacteriales</taxon>
        <taxon>Clostridiaceae</taxon>
        <taxon>Clostridium</taxon>
    </lineage>
</organism>
<sequence>MNTYENISYQNFRKKYAYQRAIKVIKAMTVLIGTIDSFEKSKFFNKSIKIAVELAQGEGNILTVNGKDYHYRRALMYTIQLKKTIEGKLDIGELKESDVTRTILDNLQEVIILTRSYRKALKEKNIVEEIGEK</sequence>
<dbReference type="EMBL" id="WSRQ01000016">
    <property type="protein sequence ID" value="MVX64397.1"/>
    <property type="molecule type" value="Genomic_DNA"/>
</dbReference>
<dbReference type="AlphaFoldDB" id="A0A964RMM6"/>
<dbReference type="RefSeq" id="WP_160359349.1">
    <property type="nucleotide sequence ID" value="NZ_WSRQ01000016.1"/>
</dbReference>
<gene>
    <name evidence="1" type="ORF">GKZ28_11915</name>
</gene>
<name>A0A964RMM6_9CLOT</name>
<comment type="caution">
    <text evidence="1">The sequence shown here is derived from an EMBL/GenBank/DDBJ whole genome shotgun (WGS) entry which is preliminary data.</text>
</comment>
<dbReference type="Proteomes" id="UP000656077">
    <property type="component" value="Unassembled WGS sequence"/>
</dbReference>
<evidence type="ECO:0000313" key="2">
    <source>
        <dbReference type="Proteomes" id="UP000656077"/>
    </source>
</evidence>
<protein>
    <submittedName>
        <fullName evidence="1">Uncharacterized protein</fullName>
    </submittedName>
</protein>
<proteinExistence type="predicted"/>
<reference evidence="1" key="1">
    <citation type="submission" date="2019-12" db="EMBL/GenBank/DDBJ databases">
        <title>Microbes associate with the intestines of laboratory mice.</title>
        <authorList>
            <person name="Navarre W."/>
            <person name="Wong E."/>
        </authorList>
    </citation>
    <scope>NUCLEOTIDE SEQUENCE</scope>
    <source>
        <strain evidence="1">NM79_F5</strain>
    </source>
</reference>
<evidence type="ECO:0000313" key="1">
    <source>
        <dbReference type="EMBL" id="MVX64397.1"/>
    </source>
</evidence>
<accession>A0A964RMM6</accession>